<name>A0A1H3BEG1_9BACL</name>
<evidence type="ECO:0000259" key="2">
    <source>
        <dbReference type="Pfam" id="PF10648"/>
    </source>
</evidence>
<evidence type="ECO:0000256" key="1">
    <source>
        <dbReference type="SAM" id="SignalP"/>
    </source>
</evidence>
<dbReference type="Pfam" id="PF10648">
    <property type="entry name" value="Gmad2"/>
    <property type="match status" value="2"/>
</dbReference>
<evidence type="ECO:0000313" key="4">
    <source>
        <dbReference type="Proteomes" id="UP000198534"/>
    </source>
</evidence>
<dbReference type="OrthoDB" id="1357684at2"/>
<feature type="chain" id="PRO_5011650414" evidence="1">
    <location>
        <begin position="30"/>
        <end position="238"/>
    </location>
</feature>
<feature type="domain" description="Bacterial spore germination immunoglobulin-like" evidence="2">
    <location>
        <begin position="151"/>
        <end position="221"/>
    </location>
</feature>
<feature type="signal peptide" evidence="1">
    <location>
        <begin position="1"/>
        <end position="29"/>
    </location>
</feature>
<reference evidence="3 4" key="1">
    <citation type="submission" date="2016-10" db="EMBL/GenBank/DDBJ databases">
        <authorList>
            <person name="de Groot N.N."/>
        </authorList>
    </citation>
    <scope>NUCLEOTIDE SEQUENCE [LARGE SCALE GENOMIC DNA]</scope>
    <source>
        <strain evidence="3 4">DSM 45610</strain>
    </source>
</reference>
<proteinExistence type="predicted"/>
<dbReference type="Proteomes" id="UP000198534">
    <property type="component" value="Unassembled WGS sequence"/>
</dbReference>
<organism evidence="3 4">
    <name type="scientific">Marininema mesophilum</name>
    <dbReference type="NCBI Taxonomy" id="1048340"/>
    <lineage>
        <taxon>Bacteria</taxon>
        <taxon>Bacillati</taxon>
        <taxon>Bacillota</taxon>
        <taxon>Bacilli</taxon>
        <taxon>Bacillales</taxon>
        <taxon>Thermoactinomycetaceae</taxon>
        <taxon>Marininema</taxon>
    </lineage>
</organism>
<keyword evidence="4" id="KW-1185">Reference proteome</keyword>
<dbReference type="AlphaFoldDB" id="A0A1H3BEG1"/>
<protein>
    <submittedName>
        <fullName evidence="3">Immunoglobulin-like domain of spore germination</fullName>
    </submittedName>
</protein>
<keyword evidence="1" id="KW-0732">Signal</keyword>
<evidence type="ECO:0000313" key="3">
    <source>
        <dbReference type="EMBL" id="SDX39784.1"/>
    </source>
</evidence>
<accession>A0A1H3BEG1</accession>
<gene>
    <name evidence="3" type="ORF">SAMN05444487_11658</name>
</gene>
<dbReference type="RefSeq" id="WP_091742299.1">
    <property type="nucleotide sequence ID" value="NZ_FNNQ01000016.1"/>
</dbReference>
<sequence length="238" mass="25686">MVRFFRVGMLALMMVAVVGLTFGVNGASAKDTSAFRKVTKGSPSVEYVVSGKASVWEATYSFRVKDGSKTVSKGFGIASTGAPNWGDFKQVIKLPKSASALKKTLKVELYEESAKDGSEINKIVFPLKKGKFSGKNISFKDISIADPKVKYSFKGEAQVSKGVYHYVIGDGHDYVAVGSGKASADAPKWGKFSKSVSIPLSDVPVNGTLMLELYEKSPKDGQPIHGYLTPLDQLPWTK</sequence>
<dbReference type="EMBL" id="FNNQ01000016">
    <property type="protein sequence ID" value="SDX39784.1"/>
    <property type="molecule type" value="Genomic_DNA"/>
</dbReference>
<dbReference type="InterPro" id="IPR018911">
    <property type="entry name" value="Gmad2_Ig-like_dom"/>
</dbReference>
<feature type="domain" description="Bacterial spore germination immunoglobulin-like" evidence="2">
    <location>
        <begin position="47"/>
        <end position="118"/>
    </location>
</feature>